<gene>
    <name evidence="1" type="ORF">DSM104329_01626</name>
</gene>
<dbReference type="AlphaFoldDB" id="A0A9E6XVI7"/>
<proteinExistence type="predicted"/>
<dbReference type="KEGG" id="sbae:DSM104329_01626"/>
<name>A0A9E6XVI7_9ACTN</name>
<accession>A0A9E6XVI7</accession>
<organism evidence="1 2">
    <name type="scientific">Capillimicrobium parvum</name>
    <dbReference type="NCBI Taxonomy" id="2884022"/>
    <lineage>
        <taxon>Bacteria</taxon>
        <taxon>Bacillati</taxon>
        <taxon>Actinomycetota</taxon>
        <taxon>Thermoleophilia</taxon>
        <taxon>Solirubrobacterales</taxon>
        <taxon>Capillimicrobiaceae</taxon>
        <taxon>Capillimicrobium</taxon>
    </lineage>
</organism>
<dbReference type="EMBL" id="CP087164">
    <property type="protein sequence ID" value="UGS35240.1"/>
    <property type="molecule type" value="Genomic_DNA"/>
</dbReference>
<keyword evidence="2" id="KW-1185">Reference proteome</keyword>
<reference evidence="1" key="1">
    <citation type="journal article" date="2022" name="Int. J. Syst. Evol. Microbiol.">
        <title>Pseudomonas aegrilactucae sp. nov. and Pseudomonas morbosilactucae sp. nov., pathogens causing bacterial rot of lettuce in Japan.</title>
        <authorList>
            <person name="Sawada H."/>
            <person name="Fujikawa T."/>
            <person name="Satou M."/>
        </authorList>
    </citation>
    <scope>NUCLEOTIDE SEQUENCE</scope>
    <source>
        <strain evidence="1">0166_1</strain>
    </source>
</reference>
<protein>
    <submittedName>
        <fullName evidence="1">Uncharacterized protein</fullName>
    </submittedName>
</protein>
<evidence type="ECO:0000313" key="1">
    <source>
        <dbReference type="EMBL" id="UGS35240.1"/>
    </source>
</evidence>
<dbReference type="Proteomes" id="UP001162834">
    <property type="component" value="Chromosome"/>
</dbReference>
<sequence length="171" mass="19074">MCFTVRRRVYTEHDQAEALMMLAVCRGNAEEARRRMKARGDDPPPASTLNMWRTAQADRYEDIRSEISVKITAEVANQAEEIMLEAGELEREMLARIREELPNIKPGELPGALRNVTTTKALNNDKIAGPIRGRPTVITEHRDATQILAELQRLGVIDSTAEEISALPPAA</sequence>
<evidence type="ECO:0000313" key="2">
    <source>
        <dbReference type="Proteomes" id="UP001162834"/>
    </source>
</evidence>